<proteinExistence type="predicted"/>
<reference evidence="2" key="1">
    <citation type="submission" date="2022-11" db="UniProtKB">
        <authorList>
            <consortium name="WormBaseParasite"/>
        </authorList>
    </citation>
    <scope>IDENTIFICATION</scope>
</reference>
<evidence type="ECO:0000313" key="1">
    <source>
        <dbReference type="Proteomes" id="UP000887580"/>
    </source>
</evidence>
<dbReference type="Proteomes" id="UP000887580">
    <property type="component" value="Unplaced"/>
</dbReference>
<organism evidence="1 2">
    <name type="scientific">Panagrolaimus sp. PS1159</name>
    <dbReference type="NCBI Taxonomy" id="55785"/>
    <lineage>
        <taxon>Eukaryota</taxon>
        <taxon>Metazoa</taxon>
        <taxon>Ecdysozoa</taxon>
        <taxon>Nematoda</taxon>
        <taxon>Chromadorea</taxon>
        <taxon>Rhabditida</taxon>
        <taxon>Tylenchina</taxon>
        <taxon>Panagrolaimomorpha</taxon>
        <taxon>Panagrolaimoidea</taxon>
        <taxon>Panagrolaimidae</taxon>
        <taxon>Panagrolaimus</taxon>
    </lineage>
</organism>
<sequence>MRAPEDVPIHHLVVDSGGFVKCASLIDIGSKIYTIASVIDEEDIGSKIYSIASVIDEEVKDKKTKQRILAFPFDIIVREPSSESVRAVIQVSKKTGDYASLSVTDLKVLALTHDLHVEHCGRDGIVYDVEIKPPVLKDKSKNKKVVEKPEPSKSEKVAEEMTAEMKKEEKEDEWIDETNIDDVVLRSEMAVGLKPLKMEVACLTTDFALQNVLLHMKLNISSVNGMRITRLKTFILRCRVCKKTTSDVAKKFCPNCGHQSLHKVGVSVDKNGNQIIHINWERERVKRGYVYSLPTPKGGKHSNDIRVTEDHMMPQNRMAKVITDPLCDAPFSLTDVTSRSALLGIRKYGREMPRNPNEWQKGKKSKGKRH</sequence>
<dbReference type="WBParaSite" id="PS1159_v2.g22669.t2">
    <property type="protein sequence ID" value="PS1159_v2.g22669.t2"/>
    <property type="gene ID" value="PS1159_v2.g22669"/>
</dbReference>
<name>A0AC35G048_9BILA</name>
<protein>
    <submittedName>
        <fullName evidence="2">RNA-binding protein NOB1</fullName>
    </submittedName>
</protein>
<evidence type="ECO:0000313" key="2">
    <source>
        <dbReference type="WBParaSite" id="PS1159_v2.g22669.t2"/>
    </source>
</evidence>
<accession>A0AC35G048</accession>